<evidence type="ECO:0000256" key="4">
    <source>
        <dbReference type="ARBA" id="ARBA00023002"/>
    </source>
</evidence>
<dbReference type="InterPro" id="IPR006311">
    <property type="entry name" value="TAT_signal"/>
</dbReference>
<feature type="signal peptide" evidence="7">
    <location>
        <begin position="1"/>
        <end position="26"/>
    </location>
</feature>
<comment type="catalytic activity">
    <reaction evidence="6">
        <text>2 superoxide + 2 H(+) = H2O2 + O2</text>
        <dbReference type="Rhea" id="RHEA:20696"/>
        <dbReference type="ChEBI" id="CHEBI:15378"/>
        <dbReference type="ChEBI" id="CHEBI:15379"/>
        <dbReference type="ChEBI" id="CHEBI:16240"/>
        <dbReference type="ChEBI" id="CHEBI:18421"/>
        <dbReference type="EC" id="1.15.1.1"/>
    </reaction>
</comment>
<dbReference type="EC" id="1.15.1.1" evidence="2 6"/>
<gene>
    <name evidence="10" type="primary">sodA_2</name>
    <name evidence="10" type="ORF">ETAA1_12040</name>
</gene>
<dbReference type="EMBL" id="CP036273">
    <property type="protein sequence ID" value="QDU19298.1"/>
    <property type="molecule type" value="Genomic_DNA"/>
</dbReference>
<evidence type="ECO:0000256" key="2">
    <source>
        <dbReference type="ARBA" id="ARBA00012682"/>
    </source>
</evidence>
<proteinExistence type="inferred from homology"/>
<feature type="domain" description="Manganese/iron superoxide dismutase N-terminal" evidence="8">
    <location>
        <begin position="32"/>
        <end position="119"/>
    </location>
</feature>
<dbReference type="InterPro" id="IPR019832">
    <property type="entry name" value="Mn/Fe_SOD_C"/>
</dbReference>
<reference evidence="10 11" key="1">
    <citation type="submission" date="2019-02" db="EMBL/GenBank/DDBJ databases">
        <title>Deep-cultivation of Planctomycetes and their phenomic and genomic characterization uncovers novel biology.</title>
        <authorList>
            <person name="Wiegand S."/>
            <person name="Jogler M."/>
            <person name="Boedeker C."/>
            <person name="Pinto D."/>
            <person name="Vollmers J."/>
            <person name="Rivas-Marin E."/>
            <person name="Kohn T."/>
            <person name="Peeters S.H."/>
            <person name="Heuer A."/>
            <person name="Rast P."/>
            <person name="Oberbeckmann S."/>
            <person name="Bunk B."/>
            <person name="Jeske O."/>
            <person name="Meyerdierks A."/>
            <person name="Storesund J.E."/>
            <person name="Kallscheuer N."/>
            <person name="Luecker S."/>
            <person name="Lage O.M."/>
            <person name="Pohl T."/>
            <person name="Merkel B.J."/>
            <person name="Hornburger P."/>
            <person name="Mueller R.-W."/>
            <person name="Bruemmer F."/>
            <person name="Labrenz M."/>
            <person name="Spormann A.M."/>
            <person name="Op den Camp H."/>
            <person name="Overmann J."/>
            <person name="Amann R."/>
            <person name="Jetten M.S.M."/>
            <person name="Mascher T."/>
            <person name="Medema M.H."/>
            <person name="Devos D.P."/>
            <person name="Kaster A.-K."/>
            <person name="Ovreas L."/>
            <person name="Rohde M."/>
            <person name="Galperin M.Y."/>
            <person name="Jogler C."/>
        </authorList>
    </citation>
    <scope>NUCLEOTIDE SEQUENCE [LARGE SCALE GENOMIC DNA]</scope>
    <source>
        <strain evidence="10 11">ETA_A1</strain>
    </source>
</reference>
<dbReference type="GO" id="GO:0004784">
    <property type="term" value="F:superoxide dismutase activity"/>
    <property type="evidence" value="ECO:0007669"/>
    <property type="project" value="UniProtKB-EC"/>
</dbReference>
<evidence type="ECO:0000256" key="5">
    <source>
        <dbReference type="PIRSR" id="PIRSR000349-1"/>
    </source>
</evidence>
<dbReference type="SUPFAM" id="SSF54719">
    <property type="entry name" value="Fe,Mn superoxide dismutase (SOD), C-terminal domain"/>
    <property type="match status" value="1"/>
</dbReference>
<keyword evidence="11" id="KW-1185">Reference proteome</keyword>
<feature type="domain" description="Manganese/iron superoxide dismutase C-terminal" evidence="9">
    <location>
        <begin position="127"/>
        <end position="229"/>
    </location>
</feature>
<evidence type="ECO:0000256" key="3">
    <source>
        <dbReference type="ARBA" id="ARBA00022723"/>
    </source>
</evidence>
<dbReference type="PROSITE" id="PS51318">
    <property type="entry name" value="TAT"/>
    <property type="match status" value="1"/>
</dbReference>
<dbReference type="InterPro" id="IPR019831">
    <property type="entry name" value="Mn/Fe_SOD_N"/>
</dbReference>
<protein>
    <recommendedName>
        <fullName evidence="2 6">Superoxide dismutase</fullName>
        <ecNumber evidence="2 6">1.15.1.1</ecNumber>
    </recommendedName>
</protein>
<evidence type="ECO:0000259" key="8">
    <source>
        <dbReference type="Pfam" id="PF00081"/>
    </source>
</evidence>
<dbReference type="Pfam" id="PF02777">
    <property type="entry name" value="Sod_Fe_C"/>
    <property type="match status" value="1"/>
</dbReference>
<evidence type="ECO:0000256" key="7">
    <source>
        <dbReference type="SAM" id="SignalP"/>
    </source>
</evidence>
<dbReference type="GO" id="GO:0005737">
    <property type="term" value="C:cytoplasm"/>
    <property type="evidence" value="ECO:0007669"/>
    <property type="project" value="TreeGrafter"/>
</dbReference>
<dbReference type="FunFam" id="1.10.287.990:FF:000001">
    <property type="entry name" value="Superoxide dismutase"/>
    <property type="match status" value="1"/>
</dbReference>
<comment type="function">
    <text evidence="6">Destroys radicals which are normally produced within the cells and which are toxic to biological systems.</text>
</comment>
<dbReference type="InterPro" id="IPR001189">
    <property type="entry name" value="Mn/Fe_SOD"/>
</dbReference>
<dbReference type="PANTHER" id="PTHR43595">
    <property type="entry name" value="37S RIBOSOMAL PROTEIN S26, MITOCHONDRIAL"/>
    <property type="match status" value="1"/>
</dbReference>
<dbReference type="Gene3D" id="3.55.40.20">
    <property type="entry name" value="Iron/manganese superoxide dismutase, C-terminal domain"/>
    <property type="match status" value="1"/>
</dbReference>
<dbReference type="PRINTS" id="PR01703">
    <property type="entry name" value="MNSODISMTASE"/>
</dbReference>
<dbReference type="Proteomes" id="UP000319576">
    <property type="component" value="Chromosome"/>
</dbReference>
<evidence type="ECO:0000313" key="10">
    <source>
        <dbReference type="EMBL" id="QDU19298.1"/>
    </source>
</evidence>
<organism evidence="10 11">
    <name type="scientific">Urbifossiella limnaea</name>
    <dbReference type="NCBI Taxonomy" id="2528023"/>
    <lineage>
        <taxon>Bacteria</taxon>
        <taxon>Pseudomonadati</taxon>
        <taxon>Planctomycetota</taxon>
        <taxon>Planctomycetia</taxon>
        <taxon>Gemmatales</taxon>
        <taxon>Gemmataceae</taxon>
        <taxon>Urbifossiella</taxon>
    </lineage>
</organism>
<dbReference type="InterPro" id="IPR036324">
    <property type="entry name" value="Mn/Fe_SOD_N_sf"/>
</dbReference>
<dbReference type="FunFam" id="3.55.40.20:FF:000004">
    <property type="entry name" value="Superoxide dismutase [Fe]"/>
    <property type="match status" value="1"/>
</dbReference>
<evidence type="ECO:0000256" key="1">
    <source>
        <dbReference type="ARBA" id="ARBA00008714"/>
    </source>
</evidence>
<feature type="chain" id="PRO_5022086605" description="Superoxide dismutase" evidence="7">
    <location>
        <begin position="27"/>
        <end position="237"/>
    </location>
</feature>
<dbReference type="Pfam" id="PF00081">
    <property type="entry name" value="Sod_Fe_N"/>
    <property type="match status" value="1"/>
</dbReference>
<dbReference type="Gene3D" id="1.10.287.990">
    <property type="entry name" value="Fe,Mn superoxide dismutase (SOD) domain"/>
    <property type="match status" value="1"/>
</dbReference>
<accession>A0A517XP71</accession>
<dbReference type="PANTHER" id="PTHR43595:SF2">
    <property type="entry name" value="SMALL RIBOSOMAL SUBUNIT PROTEIN MS42"/>
    <property type="match status" value="1"/>
</dbReference>
<keyword evidence="4 6" id="KW-0560">Oxidoreductase</keyword>
<dbReference type="InterPro" id="IPR036314">
    <property type="entry name" value="SOD_C_sf"/>
</dbReference>
<dbReference type="OrthoDB" id="9803125at2"/>
<evidence type="ECO:0000313" key="11">
    <source>
        <dbReference type="Proteomes" id="UP000319576"/>
    </source>
</evidence>
<evidence type="ECO:0000256" key="6">
    <source>
        <dbReference type="RuleBase" id="RU000414"/>
    </source>
</evidence>
<sequence precursor="true">MLTRRDLFKSATAGAAGLAFPGLAAAQPKGPFVLAPLPYPATDLEPVIDAETMTIHHDRHHQAYVTNLNAALAGAPDWAARPIEDIVRNIATVPEAVRTAVRNNGGGHLNHTWFWRMMAKPGTGGAPSAELSAAIDASFGSMDGFKKAFTARALGQFGSGWAWLVVGGADGKPLGVSSTPNQDSPLMEGKHTLLGVDVWEHAYYLKYRNVRAKYVEAWFQVVNWNHVNEQYTRRPKA</sequence>
<dbReference type="PROSITE" id="PS00088">
    <property type="entry name" value="SOD_MN"/>
    <property type="match status" value="1"/>
</dbReference>
<dbReference type="GO" id="GO:0046872">
    <property type="term" value="F:metal ion binding"/>
    <property type="evidence" value="ECO:0007669"/>
    <property type="project" value="UniProtKB-KW"/>
</dbReference>
<keyword evidence="7" id="KW-0732">Signal</keyword>
<feature type="binding site" evidence="5">
    <location>
        <position position="201"/>
    </location>
    <ligand>
        <name>Mn(2+)</name>
        <dbReference type="ChEBI" id="CHEBI:29035"/>
    </ligand>
</feature>
<dbReference type="AlphaFoldDB" id="A0A517XP71"/>
<dbReference type="SUPFAM" id="SSF46609">
    <property type="entry name" value="Fe,Mn superoxide dismutase (SOD), N-terminal domain"/>
    <property type="match status" value="1"/>
</dbReference>
<dbReference type="KEGG" id="uli:ETAA1_12040"/>
<feature type="binding site" evidence="5">
    <location>
        <position position="197"/>
    </location>
    <ligand>
        <name>Mn(2+)</name>
        <dbReference type="ChEBI" id="CHEBI:29035"/>
    </ligand>
</feature>
<dbReference type="InterPro" id="IPR019833">
    <property type="entry name" value="Mn/Fe_SOD_BS"/>
</dbReference>
<dbReference type="RefSeq" id="WP_145235190.1">
    <property type="nucleotide sequence ID" value="NZ_CP036273.1"/>
</dbReference>
<dbReference type="PIRSF" id="PIRSF000349">
    <property type="entry name" value="SODismutase"/>
    <property type="match status" value="1"/>
</dbReference>
<feature type="binding site" evidence="5">
    <location>
        <position position="111"/>
    </location>
    <ligand>
        <name>Mn(2+)</name>
        <dbReference type="ChEBI" id="CHEBI:29035"/>
    </ligand>
</feature>
<name>A0A517XP71_9BACT</name>
<evidence type="ECO:0000259" key="9">
    <source>
        <dbReference type="Pfam" id="PF02777"/>
    </source>
</evidence>
<comment type="similarity">
    <text evidence="1 6">Belongs to the iron/manganese superoxide dismutase family.</text>
</comment>
<feature type="binding site" evidence="5">
    <location>
        <position position="56"/>
    </location>
    <ligand>
        <name>Mn(2+)</name>
        <dbReference type="ChEBI" id="CHEBI:29035"/>
    </ligand>
</feature>
<keyword evidence="3 5" id="KW-0479">Metal-binding</keyword>